<reference evidence="1" key="1">
    <citation type="journal article" date="2015" name="Nature">
        <title>Complex archaea that bridge the gap between prokaryotes and eukaryotes.</title>
        <authorList>
            <person name="Spang A."/>
            <person name="Saw J.H."/>
            <person name="Jorgensen S.L."/>
            <person name="Zaremba-Niedzwiedzka K."/>
            <person name="Martijn J."/>
            <person name="Lind A.E."/>
            <person name="van Eijk R."/>
            <person name="Schleper C."/>
            <person name="Guy L."/>
            <person name="Ettema T.J."/>
        </authorList>
    </citation>
    <scope>NUCLEOTIDE SEQUENCE</scope>
</reference>
<proteinExistence type="predicted"/>
<dbReference type="AlphaFoldDB" id="A0A0F8ZNI7"/>
<comment type="caution">
    <text evidence="1">The sequence shown here is derived from an EMBL/GenBank/DDBJ whole genome shotgun (WGS) entry which is preliminary data.</text>
</comment>
<feature type="non-terminal residue" evidence="1">
    <location>
        <position position="1"/>
    </location>
</feature>
<name>A0A0F8ZNI7_9ZZZZ</name>
<feature type="non-terminal residue" evidence="1">
    <location>
        <position position="363"/>
    </location>
</feature>
<sequence>EYCCDELAISATGKRLAYVSALERVARLVVGGRTAPAAAAFAGARPALLDRVRHVLGASGTSDTSGRWLAGVVVAALAALLIGVASYPDPATGGGVVTFGTPGFRAEDGWQSLKIRVSPKHRWQPSMSWVYGKMHRLRKSFPGGAEFPAELGHDPLFTAWPCARAKAGHIMIALSKSRQGGPYDRAYMDMDADGSFADETLIRSDKPSYSRVNVQWHPEFTLADKSGSSQHKLGLYRMKTNDVSLWIRSELWREGAVKVAGKKRRCVVADFSLNGAFNDVSGDLFAGDRIALEIDGRLVTHVLGGFIDIEGALYRPEVSIDGSAVRFVSAGDVPMATVRMPEGMTELTLFGTNGTFKLRPAAA</sequence>
<accession>A0A0F8ZNI7</accession>
<evidence type="ECO:0000313" key="1">
    <source>
        <dbReference type="EMBL" id="KKK61486.1"/>
    </source>
</evidence>
<protein>
    <submittedName>
        <fullName evidence="1">Uncharacterized protein</fullName>
    </submittedName>
</protein>
<dbReference type="EMBL" id="LAZR01062449">
    <property type="protein sequence ID" value="KKK61486.1"/>
    <property type="molecule type" value="Genomic_DNA"/>
</dbReference>
<gene>
    <name evidence="1" type="ORF">LCGC14_3013850</name>
</gene>
<organism evidence="1">
    <name type="scientific">marine sediment metagenome</name>
    <dbReference type="NCBI Taxonomy" id="412755"/>
    <lineage>
        <taxon>unclassified sequences</taxon>
        <taxon>metagenomes</taxon>
        <taxon>ecological metagenomes</taxon>
    </lineage>
</organism>